<evidence type="ECO:0000259" key="10">
    <source>
        <dbReference type="Pfam" id="PF14840"/>
    </source>
</evidence>
<dbReference type="InterPro" id="IPR008921">
    <property type="entry name" value="DNA_pol3_clamp-load_cplx_C"/>
</dbReference>
<evidence type="ECO:0000256" key="3">
    <source>
        <dbReference type="ARBA" id="ARBA00022679"/>
    </source>
</evidence>
<keyword evidence="3 11" id="KW-0808">Transferase</keyword>
<gene>
    <name evidence="11" type="ORF">MNBD_GAMMA02-1381</name>
</gene>
<dbReference type="NCBIfam" id="TIGR01128">
    <property type="entry name" value="holA"/>
    <property type="match status" value="1"/>
</dbReference>
<feature type="domain" description="DNA polymerase III delta N-terminal" evidence="9">
    <location>
        <begin position="20"/>
        <end position="129"/>
    </location>
</feature>
<evidence type="ECO:0000259" key="9">
    <source>
        <dbReference type="Pfam" id="PF06144"/>
    </source>
</evidence>
<reference evidence="11" key="1">
    <citation type="submission" date="2018-06" db="EMBL/GenBank/DDBJ databases">
        <authorList>
            <person name="Zhirakovskaya E."/>
        </authorList>
    </citation>
    <scope>NUCLEOTIDE SEQUENCE</scope>
</reference>
<dbReference type="EMBL" id="UOFA01000146">
    <property type="protein sequence ID" value="VAW44917.1"/>
    <property type="molecule type" value="Genomic_DNA"/>
</dbReference>
<name>A0A3B0W2H2_9ZZZZ</name>
<dbReference type="Gene3D" id="1.10.8.60">
    <property type="match status" value="1"/>
</dbReference>
<evidence type="ECO:0000256" key="1">
    <source>
        <dbReference type="ARBA" id="ARBA00012417"/>
    </source>
</evidence>
<protein>
    <recommendedName>
        <fullName evidence="2">DNA polymerase III subunit delta</fullName>
        <ecNumber evidence="1">2.7.7.7</ecNumber>
    </recommendedName>
</protein>
<dbReference type="Gene3D" id="3.40.50.300">
    <property type="entry name" value="P-loop containing nucleotide triphosphate hydrolases"/>
    <property type="match status" value="1"/>
</dbReference>
<sequence length="334" mass="37760">MKLYSNQLAGQLKQGLLPVYLLVGDEPLQLQEAGDAIKSTAAAQGFSERESHLVDAKFQWHELQNSAGNMSLFATQRIIDLHLPTGKPGAKGSASIVAFVENMPADVMLIIRCDEWNAANEKTKWVKAIIEQGAFLRVYQPKVAELPKWIRQRCQSIGLQVDNDAIGLLSLRLEGNLLAAAQELEKLKMRYADHLVTGQEVAGLVADNARFDVFRLTDSLLEKQTVRAIRILRSLQKNDLSPVIIHWALERETRMLCELSFIHLKNRSVGPADYRRFGIWQNRQAVIQNTLNQKSLSHLESSLKQLLNIDRMIKGRLKGNPWTAIEKWMVDFNS</sequence>
<comment type="catalytic activity">
    <reaction evidence="8">
        <text>DNA(n) + a 2'-deoxyribonucleoside 5'-triphosphate = DNA(n+1) + diphosphate</text>
        <dbReference type="Rhea" id="RHEA:22508"/>
        <dbReference type="Rhea" id="RHEA-COMP:17339"/>
        <dbReference type="Rhea" id="RHEA-COMP:17340"/>
        <dbReference type="ChEBI" id="CHEBI:33019"/>
        <dbReference type="ChEBI" id="CHEBI:61560"/>
        <dbReference type="ChEBI" id="CHEBI:173112"/>
        <dbReference type="EC" id="2.7.7.7"/>
    </reaction>
</comment>
<dbReference type="AlphaFoldDB" id="A0A3B0W2H2"/>
<dbReference type="PANTHER" id="PTHR34388:SF1">
    <property type="entry name" value="DNA POLYMERASE III SUBUNIT DELTA"/>
    <property type="match status" value="1"/>
</dbReference>
<dbReference type="GO" id="GO:0009360">
    <property type="term" value="C:DNA polymerase III complex"/>
    <property type="evidence" value="ECO:0007669"/>
    <property type="project" value="InterPro"/>
</dbReference>
<comment type="similarity">
    <text evidence="7">Belongs to the DNA polymerase HolA subunit family.</text>
</comment>
<dbReference type="GO" id="GO:0006261">
    <property type="term" value="P:DNA-templated DNA replication"/>
    <property type="evidence" value="ECO:0007669"/>
    <property type="project" value="TreeGrafter"/>
</dbReference>
<keyword evidence="6" id="KW-0239">DNA-directed DNA polymerase</keyword>
<evidence type="ECO:0000256" key="2">
    <source>
        <dbReference type="ARBA" id="ARBA00017703"/>
    </source>
</evidence>
<dbReference type="InterPro" id="IPR027417">
    <property type="entry name" value="P-loop_NTPase"/>
</dbReference>
<dbReference type="Pfam" id="PF06144">
    <property type="entry name" value="DNA_pol3_delta"/>
    <property type="match status" value="1"/>
</dbReference>
<dbReference type="InterPro" id="IPR032780">
    <property type="entry name" value="DNA_pol3_delt_C"/>
</dbReference>
<dbReference type="GO" id="GO:0003677">
    <property type="term" value="F:DNA binding"/>
    <property type="evidence" value="ECO:0007669"/>
    <property type="project" value="InterPro"/>
</dbReference>
<evidence type="ECO:0000256" key="5">
    <source>
        <dbReference type="ARBA" id="ARBA00022705"/>
    </source>
</evidence>
<accession>A0A3B0W2H2</accession>
<proteinExistence type="inferred from homology"/>
<evidence type="ECO:0000256" key="8">
    <source>
        <dbReference type="ARBA" id="ARBA00049244"/>
    </source>
</evidence>
<evidence type="ECO:0000256" key="6">
    <source>
        <dbReference type="ARBA" id="ARBA00022932"/>
    </source>
</evidence>
<dbReference type="Pfam" id="PF14840">
    <property type="entry name" value="DNA_pol3_delt_C"/>
    <property type="match status" value="1"/>
</dbReference>
<evidence type="ECO:0000256" key="4">
    <source>
        <dbReference type="ARBA" id="ARBA00022695"/>
    </source>
</evidence>
<dbReference type="Gene3D" id="1.20.272.10">
    <property type="match status" value="1"/>
</dbReference>
<dbReference type="SUPFAM" id="SSF52540">
    <property type="entry name" value="P-loop containing nucleoside triphosphate hydrolases"/>
    <property type="match status" value="1"/>
</dbReference>
<dbReference type="InterPro" id="IPR005790">
    <property type="entry name" value="DNA_polIII_delta"/>
</dbReference>
<evidence type="ECO:0000256" key="7">
    <source>
        <dbReference type="ARBA" id="ARBA00034754"/>
    </source>
</evidence>
<dbReference type="InterPro" id="IPR010372">
    <property type="entry name" value="DNA_pol3_delta_N"/>
</dbReference>
<keyword evidence="4 11" id="KW-0548">Nucleotidyltransferase</keyword>
<feature type="domain" description="DNA polymerase III subunit delta C-terminal" evidence="10">
    <location>
        <begin position="214"/>
        <end position="326"/>
    </location>
</feature>
<keyword evidence="5" id="KW-0235">DNA replication</keyword>
<dbReference type="CDD" id="cd18138">
    <property type="entry name" value="HLD_clamp_pol_III_delta"/>
    <property type="match status" value="1"/>
</dbReference>
<organism evidence="11">
    <name type="scientific">hydrothermal vent metagenome</name>
    <dbReference type="NCBI Taxonomy" id="652676"/>
    <lineage>
        <taxon>unclassified sequences</taxon>
        <taxon>metagenomes</taxon>
        <taxon>ecological metagenomes</taxon>
    </lineage>
</organism>
<dbReference type="EC" id="2.7.7.7" evidence="1"/>
<dbReference type="GO" id="GO:0003887">
    <property type="term" value="F:DNA-directed DNA polymerase activity"/>
    <property type="evidence" value="ECO:0007669"/>
    <property type="project" value="UniProtKB-KW"/>
</dbReference>
<dbReference type="SUPFAM" id="SSF48019">
    <property type="entry name" value="post-AAA+ oligomerization domain-like"/>
    <property type="match status" value="1"/>
</dbReference>
<evidence type="ECO:0000313" key="11">
    <source>
        <dbReference type="EMBL" id="VAW44917.1"/>
    </source>
</evidence>
<dbReference type="PANTHER" id="PTHR34388">
    <property type="entry name" value="DNA POLYMERASE III SUBUNIT DELTA"/>
    <property type="match status" value="1"/>
</dbReference>